<evidence type="ECO:0000256" key="5">
    <source>
        <dbReference type="ARBA" id="ARBA00022989"/>
    </source>
</evidence>
<feature type="transmembrane region" description="Helical" evidence="7">
    <location>
        <begin position="247"/>
        <end position="271"/>
    </location>
</feature>
<comment type="caution">
    <text evidence="8">The sequence shown here is derived from an EMBL/GenBank/DDBJ whole genome shotgun (WGS) entry which is preliminary data.</text>
</comment>
<protein>
    <recommendedName>
        <fullName evidence="7">Transmembrane 9 superfamily member</fullName>
    </recommendedName>
</protein>
<dbReference type="OrthoDB" id="1666796at2759"/>
<feature type="transmembrane region" description="Helical" evidence="7">
    <location>
        <begin position="382"/>
        <end position="407"/>
    </location>
</feature>
<dbReference type="InterPro" id="IPR004240">
    <property type="entry name" value="EMP70"/>
</dbReference>
<evidence type="ECO:0000256" key="1">
    <source>
        <dbReference type="ARBA" id="ARBA00004141"/>
    </source>
</evidence>
<feature type="transmembrane region" description="Helical" evidence="7">
    <location>
        <begin position="350"/>
        <end position="370"/>
    </location>
</feature>
<feature type="chain" id="PRO_5015211681" description="Transmembrane 9 superfamily member" evidence="7">
    <location>
        <begin position="29"/>
        <end position="611"/>
    </location>
</feature>
<dbReference type="PANTHER" id="PTHR10766:SF177">
    <property type="entry name" value="TRANSMEMBRANE 9 SUPERFAMILY MEMBER 1"/>
    <property type="match status" value="1"/>
</dbReference>
<dbReference type="PANTHER" id="PTHR10766">
    <property type="entry name" value="TRANSMEMBRANE 9 SUPERFAMILY PROTEIN"/>
    <property type="match status" value="1"/>
</dbReference>
<evidence type="ECO:0000313" key="8">
    <source>
        <dbReference type="EMBL" id="GBG32557.1"/>
    </source>
</evidence>
<proteinExistence type="inferred from homology"/>
<feature type="signal peptide" evidence="7">
    <location>
        <begin position="1"/>
        <end position="28"/>
    </location>
</feature>
<dbReference type="Proteomes" id="UP000241890">
    <property type="component" value="Unassembled WGS sequence"/>
</dbReference>
<evidence type="ECO:0000256" key="2">
    <source>
        <dbReference type="ARBA" id="ARBA00005227"/>
    </source>
</evidence>
<evidence type="ECO:0000313" key="9">
    <source>
        <dbReference type="Proteomes" id="UP000241890"/>
    </source>
</evidence>
<comment type="subcellular location">
    <subcellularLocation>
        <location evidence="1">Membrane</location>
        <topology evidence="1">Multi-pass membrane protein</topology>
    </subcellularLocation>
</comment>
<dbReference type="Pfam" id="PF02990">
    <property type="entry name" value="EMP70"/>
    <property type="match status" value="1"/>
</dbReference>
<feature type="transmembrane region" description="Helical" evidence="7">
    <location>
        <begin position="503"/>
        <end position="529"/>
    </location>
</feature>
<evidence type="ECO:0000256" key="3">
    <source>
        <dbReference type="ARBA" id="ARBA00022692"/>
    </source>
</evidence>
<reference evidence="8 9" key="1">
    <citation type="submission" date="2017-12" db="EMBL/GenBank/DDBJ databases">
        <title>Sequencing, de novo assembly and annotation of complete genome of a new Thraustochytrid species, strain FCC1311.</title>
        <authorList>
            <person name="Sedici K."/>
            <person name="Godart F."/>
            <person name="Aiese Cigliano R."/>
            <person name="Sanseverino W."/>
            <person name="Barakat M."/>
            <person name="Ortet P."/>
            <person name="Marechal E."/>
            <person name="Cagnac O."/>
            <person name="Amato A."/>
        </authorList>
    </citation>
    <scope>NUCLEOTIDE SEQUENCE [LARGE SCALE GENOMIC DNA]</scope>
</reference>
<keyword evidence="4 7" id="KW-0732">Signal</keyword>
<keyword evidence="3 7" id="KW-0812">Transmembrane</keyword>
<feature type="transmembrane region" description="Helical" evidence="7">
    <location>
        <begin position="468"/>
        <end position="491"/>
    </location>
</feature>
<dbReference type="InParanoid" id="A0A2R5GNT8"/>
<comment type="similarity">
    <text evidence="2 7">Belongs to the nonaspanin (TM9SF) (TC 9.A.2) family.</text>
</comment>
<dbReference type="EMBL" id="BEYU01000125">
    <property type="protein sequence ID" value="GBG32557.1"/>
    <property type="molecule type" value="Genomic_DNA"/>
</dbReference>
<keyword evidence="5 7" id="KW-1133">Transmembrane helix</keyword>
<evidence type="ECO:0000256" key="7">
    <source>
        <dbReference type="RuleBase" id="RU363079"/>
    </source>
</evidence>
<evidence type="ECO:0000256" key="6">
    <source>
        <dbReference type="ARBA" id="ARBA00023136"/>
    </source>
</evidence>
<dbReference type="AlphaFoldDB" id="A0A2R5GNT8"/>
<accession>A0A2R5GNT8</accession>
<feature type="transmembrane region" description="Helical" evidence="7">
    <location>
        <begin position="413"/>
        <end position="439"/>
    </location>
</feature>
<feature type="transmembrane region" description="Helical" evidence="7">
    <location>
        <begin position="541"/>
        <end position="560"/>
    </location>
</feature>
<name>A0A2R5GNT8_9STRA</name>
<dbReference type="PROSITE" id="PS51257">
    <property type="entry name" value="PROKAR_LIPOPROTEIN"/>
    <property type="match status" value="1"/>
</dbReference>
<sequence length="611" mass="68979">MEMSRGVMTRWAAVALVLLAACLAPVLGGGETYKDGDPVRVVANKIGPYFNPTETYEYYSLPFCAPDKMEKESHNLGEILAGDRKVLTHYDIKFKVPNHGMRLCTKTLSLADLQKFQRAVDEDYYFEMLVDNLPVWAYVGLIHTPSLLSSPPSFPILGDFDEKSLENISAKRFLYTHLIFNIDYNGDRIVSAQVATSPSSRLDITDVDSEITVDFTYAVIWKESSVRYEDRVERYQKADFLPATVEIHWLSIINSFVLVILLTAFLAMIMVRVLHNDMRYLIADEEEEFGSEDESGWKLLHADVFRFPVNKTLFAAVLGAGTHLLCATVLLLLLALFAFSPGKKGSLPKVIAILYPLTAGTSGYVSASVYKQMGGFNWVWNTILTSVLFPGPLFIMFCICNSVAISYESTAALPFWTIVSVFATHLLMTFPLTVLGAIIGKRNAKPFEAPCRTSKVPRQTPHVPWHKSLAQVLVAGFLPFSAIYIEVHYIFTSIWGHKVYSLYGILFLAFVLLLTVTAAITVTLVYFQLAAEDHRWWWRSMLYGGSTGFFIYLYSFYYYSARSRMNGTLQTTFFFGYMLILSYGVTLMLGTVGFFSSLSFTKYIYKQLKLD</sequence>
<organism evidence="8 9">
    <name type="scientific">Hondaea fermentalgiana</name>
    <dbReference type="NCBI Taxonomy" id="2315210"/>
    <lineage>
        <taxon>Eukaryota</taxon>
        <taxon>Sar</taxon>
        <taxon>Stramenopiles</taxon>
        <taxon>Bigyra</taxon>
        <taxon>Labyrinthulomycetes</taxon>
        <taxon>Thraustochytrida</taxon>
        <taxon>Thraustochytriidae</taxon>
        <taxon>Hondaea</taxon>
    </lineage>
</organism>
<evidence type="ECO:0000256" key="4">
    <source>
        <dbReference type="ARBA" id="ARBA00022729"/>
    </source>
</evidence>
<feature type="transmembrane region" description="Helical" evidence="7">
    <location>
        <begin position="580"/>
        <end position="605"/>
    </location>
</feature>
<gene>
    <name evidence="8" type="ORF">FCC1311_087812</name>
</gene>
<feature type="transmembrane region" description="Helical" evidence="7">
    <location>
        <begin position="313"/>
        <end position="338"/>
    </location>
</feature>
<dbReference type="GO" id="GO:0072657">
    <property type="term" value="P:protein localization to membrane"/>
    <property type="evidence" value="ECO:0007669"/>
    <property type="project" value="TreeGrafter"/>
</dbReference>
<dbReference type="GO" id="GO:0016020">
    <property type="term" value="C:membrane"/>
    <property type="evidence" value="ECO:0007669"/>
    <property type="project" value="UniProtKB-SubCell"/>
</dbReference>
<keyword evidence="6 7" id="KW-0472">Membrane</keyword>
<keyword evidence="9" id="KW-1185">Reference proteome</keyword>